<dbReference type="GO" id="GO:0005829">
    <property type="term" value="C:cytosol"/>
    <property type="evidence" value="ECO:0007669"/>
    <property type="project" value="TreeGrafter"/>
</dbReference>
<dbReference type="GeneID" id="26840301"/>
<comment type="pathway">
    <text evidence="2">Amino-acid biosynthesis; L-arginine biosynthesis; N(2)-acetyl-L-ornithine from L-glutamate: step 4/4.</text>
</comment>
<evidence type="ECO:0000256" key="6">
    <source>
        <dbReference type="ARBA" id="ARBA00022898"/>
    </source>
</evidence>
<evidence type="ECO:0000256" key="7">
    <source>
        <dbReference type="RuleBase" id="RU003560"/>
    </source>
</evidence>
<dbReference type="SUPFAM" id="SSF53383">
    <property type="entry name" value="PLP-dependent transferases"/>
    <property type="match status" value="1"/>
</dbReference>
<keyword evidence="6 7" id="KW-0663">Pyridoxal phosphate</keyword>
<dbReference type="Proteomes" id="UP000054251">
    <property type="component" value="Unassembled WGS sequence"/>
</dbReference>
<accession>A0A0V1PXU4</accession>
<evidence type="ECO:0000256" key="2">
    <source>
        <dbReference type="ARBA" id="ARBA00005024"/>
    </source>
</evidence>
<dbReference type="GO" id="GO:0003992">
    <property type="term" value="F:N2-acetyl-L-ornithine:2-oxoglutarate 5-aminotransferase activity"/>
    <property type="evidence" value="ECO:0007669"/>
    <property type="project" value="UniProtKB-EC"/>
</dbReference>
<dbReference type="PANTHER" id="PTHR43094:SF1">
    <property type="entry name" value="AMINOTRANSFERASE CLASS-III"/>
    <property type="match status" value="1"/>
</dbReference>
<evidence type="ECO:0000256" key="5">
    <source>
        <dbReference type="ARBA" id="ARBA00021753"/>
    </source>
</evidence>
<organism evidence="8 9">
    <name type="scientific">Debaryomyces fabryi</name>
    <dbReference type="NCBI Taxonomy" id="58627"/>
    <lineage>
        <taxon>Eukaryota</taxon>
        <taxon>Fungi</taxon>
        <taxon>Dikarya</taxon>
        <taxon>Ascomycota</taxon>
        <taxon>Saccharomycotina</taxon>
        <taxon>Pichiomycetes</taxon>
        <taxon>Debaryomycetaceae</taxon>
        <taxon>Debaryomyces</taxon>
    </lineage>
</organism>
<dbReference type="Gene3D" id="3.90.1150.10">
    <property type="entry name" value="Aspartate Aminotransferase, domain 1"/>
    <property type="match status" value="1"/>
</dbReference>
<name>A0A0V1PXU4_9ASCO</name>
<evidence type="ECO:0000313" key="9">
    <source>
        <dbReference type="Proteomes" id="UP000054251"/>
    </source>
</evidence>
<dbReference type="NCBIfam" id="NF005685">
    <property type="entry name" value="PRK07483.1"/>
    <property type="match status" value="1"/>
</dbReference>
<proteinExistence type="inferred from homology"/>
<dbReference type="InterPro" id="IPR015422">
    <property type="entry name" value="PyrdxlP-dep_Trfase_small"/>
</dbReference>
<dbReference type="PANTHER" id="PTHR43094">
    <property type="entry name" value="AMINOTRANSFERASE"/>
    <property type="match status" value="1"/>
</dbReference>
<gene>
    <name evidence="8" type="ORF">AC631_03292</name>
</gene>
<dbReference type="InterPro" id="IPR005814">
    <property type="entry name" value="Aminotrans_3"/>
</dbReference>
<protein>
    <recommendedName>
        <fullName evidence="5">Acetylornithine aminotransferase, mitochondrial</fullName>
        <ecNumber evidence="4">2.6.1.11</ecNumber>
    </recommendedName>
</protein>
<dbReference type="Pfam" id="PF00202">
    <property type="entry name" value="Aminotran_3"/>
    <property type="match status" value="1"/>
</dbReference>
<reference evidence="8 9" key="1">
    <citation type="submission" date="2015-11" db="EMBL/GenBank/DDBJ databases">
        <title>The genome of Debaryomyces fabryi.</title>
        <authorList>
            <person name="Tafer H."/>
            <person name="Lopandic K."/>
        </authorList>
    </citation>
    <scope>NUCLEOTIDE SEQUENCE [LARGE SCALE GENOMIC DNA]</scope>
    <source>
        <strain evidence="8 9">CBS 789</strain>
    </source>
</reference>
<evidence type="ECO:0000256" key="4">
    <source>
        <dbReference type="ARBA" id="ARBA00012919"/>
    </source>
</evidence>
<dbReference type="EC" id="2.6.1.11" evidence="4"/>
<evidence type="ECO:0000313" key="8">
    <source>
        <dbReference type="EMBL" id="KSA00922.1"/>
    </source>
</evidence>
<dbReference type="OrthoDB" id="10261433at2759"/>
<dbReference type="InterPro" id="IPR015424">
    <property type="entry name" value="PyrdxlP-dep_Trfase"/>
</dbReference>
<dbReference type="AlphaFoldDB" id="A0A0V1PXU4"/>
<keyword evidence="9" id="KW-1185">Reference proteome</keyword>
<dbReference type="GO" id="GO:0030170">
    <property type="term" value="F:pyridoxal phosphate binding"/>
    <property type="evidence" value="ECO:0007669"/>
    <property type="project" value="InterPro"/>
</dbReference>
<dbReference type="Gene3D" id="3.40.640.10">
    <property type="entry name" value="Type I PLP-dependent aspartate aminotransferase-like (Major domain)"/>
    <property type="match status" value="1"/>
</dbReference>
<dbReference type="CDD" id="cd00610">
    <property type="entry name" value="OAT_like"/>
    <property type="match status" value="1"/>
</dbReference>
<dbReference type="FunFam" id="3.40.640.10:FF:000004">
    <property type="entry name" value="Acetylornithine aminotransferase"/>
    <property type="match status" value="1"/>
</dbReference>
<evidence type="ECO:0000256" key="3">
    <source>
        <dbReference type="ARBA" id="ARBA00008954"/>
    </source>
</evidence>
<sequence length="455" mass="49855">MIHTELEDVSNSDLMHRSLREAPDIVKCAKGAYIFLQNGQEIFDGCGGAAVISVGHGNSEVIQAVSKQLSVVSYVHTFEFTTPVAEKLANILLKGYNGKIAKVYFANSGSEANEAAVKVAVQYFYEQGKASKTQFISRKQSYHGNCLAGMSLSGHVLRRRPFENLASDRFHKVSEANEYRGKKNGESTNEYVERLAHELEEKILEIGADNVAGFFAETIVGATTGCITAPKGYFRAIQKVCDKYDVLLIADEIMCGSGRTGTFFAWEQEDFVPDITTSGKALGGGYSPLSAVFMNSKIVDVLLNGSASFNNGHTFQCYPLSCAAGIAVQKIIQRDNLLQNVKKMGSYLGQKLMKELERSRIVGNVRGRGLFWGIEFVKDRLTKEPIDPSIHIGQRIQQNALKNGLAVYPGFGTIDGLSGDHILIAPSYGITLDQVDLIVQKVAASIFEMEQKYCP</sequence>
<comment type="caution">
    <text evidence="8">The sequence shown here is derived from an EMBL/GenBank/DDBJ whole genome shotgun (WGS) entry which is preliminary data.</text>
</comment>
<comment type="cofactor">
    <cofactor evidence="1">
        <name>pyridoxal 5'-phosphate</name>
        <dbReference type="ChEBI" id="CHEBI:597326"/>
    </cofactor>
</comment>
<evidence type="ECO:0000256" key="1">
    <source>
        <dbReference type="ARBA" id="ARBA00001933"/>
    </source>
</evidence>
<comment type="similarity">
    <text evidence="3 7">Belongs to the class-III pyridoxal-phosphate-dependent aminotransferase family.</text>
</comment>
<dbReference type="EMBL" id="LMYN01000069">
    <property type="protein sequence ID" value="KSA00922.1"/>
    <property type="molecule type" value="Genomic_DNA"/>
</dbReference>
<dbReference type="RefSeq" id="XP_015467024.1">
    <property type="nucleotide sequence ID" value="XM_015612121.1"/>
</dbReference>
<dbReference type="InterPro" id="IPR015421">
    <property type="entry name" value="PyrdxlP-dep_Trfase_major"/>
</dbReference>